<evidence type="ECO:0000313" key="1">
    <source>
        <dbReference type="Proteomes" id="UP000036681"/>
    </source>
</evidence>
<accession>A0A0M3IM95</accession>
<dbReference type="Proteomes" id="UP000036681">
    <property type="component" value="Unplaced"/>
</dbReference>
<evidence type="ECO:0000313" key="2">
    <source>
        <dbReference type="WBParaSite" id="ALUE_0001987301-mRNA-1"/>
    </source>
</evidence>
<dbReference type="PANTHER" id="PTHR47331">
    <property type="entry name" value="PHD-TYPE DOMAIN-CONTAINING PROTEIN"/>
    <property type="match status" value="1"/>
</dbReference>
<dbReference type="Pfam" id="PF05380">
    <property type="entry name" value="Peptidase_A17"/>
    <property type="match status" value="1"/>
</dbReference>
<dbReference type="WBParaSite" id="ALUE_0001987301-mRNA-1">
    <property type="protein sequence ID" value="ALUE_0001987301-mRNA-1"/>
    <property type="gene ID" value="ALUE_0001987301"/>
</dbReference>
<organism evidence="1 2">
    <name type="scientific">Ascaris lumbricoides</name>
    <name type="common">Giant roundworm</name>
    <dbReference type="NCBI Taxonomy" id="6252"/>
    <lineage>
        <taxon>Eukaryota</taxon>
        <taxon>Metazoa</taxon>
        <taxon>Ecdysozoa</taxon>
        <taxon>Nematoda</taxon>
        <taxon>Chromadorea</taxon>
        <taxon>Rhabditida</taxon>
        <taxon>Spirurina</taxon>
        <taxon>Ascaridomorpha</taxon>
        <taxon>Ascaridoidea</taxon>
        <taxon>Ascarididae</taxon>
        <taxon>Ascaris</taxon>
    </lineage>
</organism>
<sequence length="246" mass="27743">MEKQRPDGGTNRHLEIPTGNMERSIKAGKNAFHLKILEKNIVQTEAAMELHSFVDASVKGYAACIYHRSESTEGTICNLLYAKSRLAPIKEITVARLELMVVLIGTFGYQFANISHGQIRNASYDGRIPPKYFPCLFLIGYEKLKKAMSLHFKYIASSHNSLGIAAKGYNTRGASMREFWWNRPSCLILRPDHWPITHEDIASSILGEEKEIVVGTIGIEIRVILFTERCHASSFVMLSKEQSRVV</sequence>
<dbReference type="AlphaFoldDB" id="A0A0M3IM95"/>
<name>A0A0M3IM95_ASCLU</name>
<reference evidence="2" key="1">
    <citation type="submission" date="2017-02" db="UniProtKB">
        <authorList>
            <consortium name="WormBaseParasite"/>
        </authorList>
    </citation>
    <scope>IDENTIFICATION</scope>
</reference>
<keyword evidence="1" id="KW-1185">Reference proteome</keyword>
<dbReference type="InterPro" id="IPR008042">
    <property type="entry name" value="Retrotrans_Pao"/>
</dbReference>
<protein>
    <submittedName>
        <fullName evidence="2">Reverse transcriptase</fullName>
    </submittedName>
</protein>
<proteinExistence type="predicted"/>